<dbReference type="STRING" id="1227549.SAMN05444007_102132"/>
<evidence type="ECO:0000313" key="9">
    <source>
        <dbReference type="Proteomes" id="UP000199379"/>
    </source>
</evidence>
<feature type="transmembrane region" description="Helical" evidence="7">
    <location>
        <begin position="366"/>
        <end position="386"/>
    </location>
</feature>
<evidence type="ECO:0000256" key="2">
    <source>
        <dbReference type="ARBA" id="ARBA00007430"/>
    </source>
</evidence>
<feature type="transmembrane region" description="Helical" evidence="7">
    <location>
        <begin position="92"/>
        <end position="110"/>
    </location>
</feature>
<dbReference type="Proteomes" id="UP000199379">
    <property type="component" value="Unassembled WGS sequence"/>
</dbReference>
<evidence type="ECO:0000256" key="4">
    <source>
        <dbReference type="ARBA" id="ARBA00022692"/>
    </source>
</evidence>
<dbReference type="PANTHER" id="PTHR30250:SF10">
    <property type="entry name" value="LIPOPOLYSACCHARIDE BIOSYNTHESIS PROTEIN WZXC"/>
    <property type="match status" value="1"/>
</dbReference>
<keyword evidence="5 7" id="KW-1133">Transmembrane helix</keyword>
<evidence type="ECO:0000256" key="7">
    <source>
        <dbReference type="SAM" id="Phobius"/>
    </source>
</evidence>
<dbReference type="Pfam" id="PF13440">
    <property type="entry name" value="Polysacc_synt_3"/>
    <property type="match status" value="1"/>
</dbReference>
<evidence type="ECO:0000256" key="6">
    <source>
        <dbReference type="ARBA" id="ARBA00023136"/>
    </source>
</evidence>
<feature type="transmembrane region" description="Helical" evidence="7">
    <location>
        <begin position="425"/>
        <end position="443"/>
    </location>
</feature>
<dbReference type="AlphaFoldDB" id="A0A1H6SLG5"/>
<feature type="transmembrane region" description="Helical" evidence="7">
    <location>
        <begin position="333"/>
        <end position="354"/>
    </location>
</feature>
<keyword evidence="4 7" id="KW-0812">Transmembrane</keyword>
<comment type="similarity">
    <text evidence="2">Belongs to the polysaccharide synthase family.</text>
</comment>
<reference evidence="8 9" key="1">
    <citation type="submission" date="2016-10" db="EMBL/GenBank/DDBJ databases">
        <authorList>
            <person name="de Groot N.N."/>
        </authorList>
    </citation>
    <scope>NUCLEOTIDE SEQUENCE [LARGE SCALE GENOMIC DNA]</scope>
    <source>
        <strain evidence="8 9">DSM 29340</strain>
    </source>
</reference>
<feature type="transmembrane region" description="Helical" evidence="7">
    <location>
        <begin position="255"/>
        <end position="279"/>
    </location>
</feature>
<sequence>MKQIATAFRGSGLMARVLRSSSWLVIGYGGSQAMRLAANLILTRLLFPEAFGLMALVMVAVMGLGLFSDVGIGTSIAQNPRGDDPEFLNTAWTIQIARGVILFVAACLLAKPVAGFYGEADLALYLPIAALSLLLAGFYPTRIETANRHLLVGRLTGLTLLSQGLGIAVVIIVAWATGSAIALVLGGVAEAAFRLTLTHFFLPGPANRLRWDRSAALEILHFGKWIFLSTGLTFVVSQSDRAILGRYLSLDMLGIYNIGYFLGSFPMMLGMAVSTKLMIPVYRDKPVRGNRDNWRKIRRLRWAMTVGLSALLLAMALAGPGLAALLYDDRYLLSGPILSLVAISLIPQVIGMTYDDAALAAGDARSFFVLMLARAVVRVATIMAALAAFGLIGAIAALGLSVVLVYPVQAWLAARHHAWDPVHDALAALVCALLSAAVIAVHWDSFTGLAGF</sequence>
<evidence type="ECO:0000256" key="1">
    <source>
        <dbReference type="ARBA" id="ARBA00004651"/>
    </source>
</evidence>
<accession>A0A1H6SLG5</accession>
<keyword evidence="6 7" id="KW-0472">Membrane</keyword>
<dbReference type="GO" id="GO:0005886">
    <property type="term" value="C:plasma membrane"/>
    <property type="evidence" value="ECO:0007669"/>
    <property type="project" value="UniProtKB-SubCell"/>
</dbReference>
<feature type="transmembrane region" description="Helical" evidence="7">
    <location>
        <begin position="300"/>
        <end position="327"/>
    </location>
</feature>
<name>A0A1H6SLG5_9RHOB</name>
<evidence type="ECO:0000256" key="5">
    <source>
        <dbReference type="ARBA" id="ARBA00022989"/>
    </source>
</evidence>
<evidence type="ECO:0000313" key="8">
    <source>
        <dbReference type="EMBL" id="SEI68729.1"/>
    </source>
</evidence>
<protein>
    <submittedName>
        <fullName evidence="8">Membrane protein involved in the export of O-antigen and teichoic acid</fullName>
    </submittedName>
</protein>
<feature type="transmembrane region" description="Helical" evidence="7">
    <location>
        <begin position="392"/>
        <end position="413"/>
    </location>
</feature>
<dbReference type="EMBL" id="FNYD01000002">
    <property type="protein sequence ID" value="SEI68729.1"/>
    <property type="molecule type" value="Genomic_DNA"/>
</dbReference>
<dbReference type="RefSeq" id="WP_092362460.1">
    <property type="nucleotide sequence ID" value="NZ_BMGV01000002.1"/>
</dbReference>
<feature type="transmembrane region" description="Helical" evidence="7">
    <location>
        <begin position="214"/>
        <end position="235"/>
    </location>
</feature>
<dbReference type="OrthoDB" id="7605542at2"/>
<proteinExistence type="inferred from homology"/>
<feature type="transmembrane region" description="Helical" evidence="7">
    <location>
        <begin position="122"/>
        <end position="140"/>
    </location>
</feature>
<gene>
    <name evidence="8" type="ORF">SAMN05444007_102132</name>
</gene>
<dbReference type="InterPro" id="IPR050833">
    <property type="entry name" value="Poly_Biosynth_Transport"/>
</dbReference>
<feature type="transmembrane region" description="Helical" evidence="7">
    <location>
        <begin position="50"/>
        <end position="72"/>
    </location>
</feature>
<feature type="transmembrane region" description="Helical" evidence="7">
    <location>
        <begin position="160"/>
        <end position="193"/>
    </location>
</feature>
<organism evidence="8 9">
    <name type="scientific">Cribrihabitans marinus</name>
    <dbReference type="NCBI Taxonomy" id="1227549"/>
    <lineage>
        <taxon>Bacteria</taxon>
        <taxon>Pseudomonadati</taxon>
        <taxon>Pseudomonadota</taxon>
        <taxon>Alphaproteobacteria</taxon>
        <taxon>Rhodobacterales</taxon>
        <taxon>Paracoccaceae</taxon>
        <taxon>Cribrihabitans</taxon>
    </lineage>
</organism>
<keyword evidence="9" id="KW-1185">Reference proteome</keyword>
<keyword evidence="3" id="KW-1003">Cell membrane</keyword>
<evidence type="ECO:0000256" key="3">
    <source>
        <dbReference type="ARBA" id="ARBA00022475"/>
    </source>
</evidence>
<comment type="subcellular location">
    <subcellularLocation>
        <location evidence="1">Cell membrane</location>
        <topology evidence="1">Multi-pass membrane protein</topology>
    </subcellularLocation>
</comment>
<dbReference type="PANTHER" id="PTHR30250">
    <property type="entry name" value="PST FAMILY PREDICTED COLANIC ACID TRANSPORTER"/>
    <property type="match status" value="1"/>
</dbReference>